<accession>A0AAV9BNV6</accession>
<dbReference type="AlphaFoldDB" id="A0AAV9BNV6"/>
<comment type="caution">
    <text evidence="1">The sequence shown here is derived from an EMBL/GenBank/DDBJ whole genome shotgun (WGS) entry which is preliminary data.</text>
</comment>
<evidence type="ECO:0008006" key="3">
    <source>
        <dbReference type="Google" id="ProtNLM"/>
    </source>
</evidence>
<dbReference type="Proteomes" id="UP001179952">
    <property type="component" value="Unassembled WGS sequence"/>
</dbReference>
<protein>
    <recommendedName>
        <fullName evidence="3">Cytochrome b</fullName>
    </recommendedName>
</protein>
<evidence type="ECO:0000313" key="1">
    <source>
        <dbReference type="EMBL" id="KAK1278234.1"/>
    </source>
</evidence>
<dbReference type="EMBL" id="JAUJYN010000002">
    <property type="protein sequence ID" value="KAK1278234.1"/>
    <property type="molecule type" value="Genomic_DNA"/>
</dbReference>
<evidence type="ECO:0000313" key="2">
    <source>
        <dbReference type="Proteomes" id="UP001179952"/>
    </source>
</evidence>
<organism evidence="1 2">
    <name type="scientific">Acorus gramineus</name>
    <name type="common">Dwarf sweet flag</name>
    <dbReference type="NCBI Taxonomy" id="55184"/>
    <lineage>
        <taxon>Eukaryota</taxon>
        <taxon>Viridiplantae</taxon>
        <taxon>Streptophyta</taxon>
        <taxon>Embryophyta</taxon>
        <taxon>Tracheophyta</taxon>
        <taxon>Spermatophyta</taxon>
        <taxon>Magnoliopsida</taxon>
        <taxon>Liliopsida</taxon>
        <taxon>Acoraceae</taxon>
        <taxon>Acorus</taxon>
    </lineage>
</organism>
<keyword evidence="2" id="KW-1185">Reference proteome</keyword>
<reference evidence="1" key="2">
    <citation type="submission" date="2023-06" db="EMBL/GenBank/DDBJ databases">
        <authorList>
            <person name="Ma L."/>
            <person name="Liu K.-W."/>
            <person name="Li Z."/>
            <person name="Hsiao Y.-Y."/>
            <person name="Qi Y."/>
            <person name="Fu T."/>
            <person name="Tang G."/>
            <person name="Zhang D."/>
            <person name="Sun W.-H."/>
            <person name="Liu D.-K."/>
            <person name="Li Y."/>
            <person name="Chen G.-Z."/>
            <person name="Liu X.-D."/>
            <person name="Liao X.-Y."/>
            <person name="Jiang Y.-T."/>
            <person name="Yu X."/>
            <person name="Hao Y."/>
            <person name="Huang J."/>
            <person name="Zhao X.-W."/>
            <person name="Ke S."/>
            <person name="Chen Y.-Y."/>
            <person name="Wu W.-L."/>
            <person name="Hsu J.-L."/>
            <person name="Lin Y.-F."/>
            <person name="Huang M.-D."/>
            <person name="Li C.-Y."/>
            <person name="Huang L."/>
            <person name="Wang Z.-W."/>
            <person name="Zhao X."/>
            <person name="Zhong W.-Y."/>
            <person name="Peng D.-H."/>
            <person name="Ahmad S."/>
            <person name="Lan S."/>
            <person name="Zhang J.-S."/>
            <person name="Tsai W.-C."/>
            <person name="Van De Peer Y."/>
            <person name="Liu Z.-J."/>
        </authorList>
    </citation>
    <scope>NUCLEOTIDE SEQUENCE</scope>
    <source>
        <strain evidence="1">SCP</strain>
        <tissue evidence="1">Leaves</tissue>
    </source>
</reference>
<name>A0AAV9BNV6_ACOGR</name>
<proteinExistence type="predicted"/>
<sequence length="54" mass="6094">MYLGPLRANIHNVIGLFSALFIMKYSSCYHICSYIEGVSTFIPPSPSQLHHPLE</sequence>
<reference evidence="1" key="1">
    <citation type="journal article" date="2023" name="Nat. Commun.">
        <title>Diploid and tetraploid genomes of Acorus and the evolution of monocots.</title>
        <authorList>
            <person name="Ma L."/>
            <person name="Liu K.W."/>
            <person name="Li Z."/>
            <person name="Hsiao Y.Y."/>
            <person name="Qi Y."/>
            <person name="Fu T."/>
            <person name="Tang G.D."/>
            <person name="Zhang D."/>
            <person name="Sun W.H."/>
            <person name="Liu D.K."/>
            <person name="Li Y."/>
            <person name="Chen G.Z."/>
            <person name="Liu X.D."/>
            <person name="Liao X.Y."/>
            <person name="Jiang Y.T."/>
            <person name="Yu X."/>
            <person name="Hao Y."/>
            <person name="Huang J."/>
            <person name="Zhao X.W."/>
            <person name="Ke S."/>
            <person name="Chen Y.Y."/>
            <person name="Wu W.L."/>
            <person name="Hsu J.L."/>
            <person name="Lin Y.F."/>
            <person name="Huang M.D."/>
            <person name="Li C.Y."/>
            <person name="Huang L."/>
            <person name="Wang Z.W."/>
            <person name="Zhao X."/>
            <person name="Zhong W.Y."/>
            <person name="Peng D.H."/>
            <person name="Ahmad S."/>
            <person name="Lan S."/>
            <person name="Zhang J.S."/>
            <person name="Tsai W.C."/>
            <person name="Van de Peer Y."/>
            <person name="Liu Z.J."/>
        </authorList>
    </citation>
    <scope>NUCLEOTIDE SEQUENCE</scope>
    <source>
        <strain evidence="1">SCP</strain>
    </source>
</reference>
<gene>
    <name evidence="1" type="ORF">QJS04_geneDACA014768</name>
</gene>